<dbReference type="GO" id="GO:0016192">
    <property type="term" value="P:vesicle-mediated transport"/>
    <property type="evidence" value="ECO:0007669"/>
    <property type="project" value="InterPro"/>
</dbReference>
<dbReference type="OrthoDB" id="272411at2759"/>
<dbReference type="InterPro" id="IPR043971">
    <property type="entry name" value="FUZ/MON1/HPS1_longin_2"/>
</dbReference>
<dbReference type="Pfam" id="PF19036">
    <property type="entry name" value="Fuz_longin_1"/>
    <property type="match status" value="1"/>
</dbReference>
<reference evidence="8" key="1">
    <citation type="submission" date="2022-07" db="EMBL/GenBank/DDBJ databases">
        <title>Phylogenomic reconstructions and comparative analyses of Kickxellomycotina fungi.</title>
        <authorList>
            <person name="Reynolds N.K."/>
            <person name="Stajich J.E."/>
            <person name="Barry K."/>
            <person name="Grigoriev I.V."/>
            <person name="Crous P."/>
            <person name="Smith M.E."/>
        </authorList>
    </citation>
    <scope>NUCLEOTIDE SEQUENCE</scope>
    <source>
        <strain evidence="8">BCRC 34381</strain>
    </source>
</reference>
<evidence type="ECO:0000259" key="6">
    <source>
        <dbReference type="Pfam" id="PF19037"/>
    </source>
</evidence>
<dbReference type="Pfam" id="PF19037">
    <property type="entry name" value="Fuz_longin_2"/>
    <property type="match status" value="1"/>
</dbReference>
<evidence type="ECO:0000259" key="5">
    <source>
        <dbReference type="Pfam" id="PF19036"/>
    </source>
</evidence>
<protein>
    <recommendedName>
        <fullName evidence="2 3">Vacuolar fusion protein MON1</fullName>
    </recommendedName>
</protein>
<comment type="subcellular location">
    <subcellularLocation>
        <location evidence="3">Endosome</location>
        <location evidence="3">Multivesicular body membrane</location>
        <topology evidence="3">Peripheral membrane protein</topology>
    </subcellularLocation>
    <subcellularLocation>
        <location evidence="1 3">Prevacuolar compartment membrane</location>
        <topology evidence="1 3">Peripheral membrane protein</topology>
    </subcellularLocation>
    <subcellularLocation>
        <location evidence="3">Vacuole membrane</location>
        <topology evidence="3">Peripheral membrane protein</topology>
    </subcellularLocation>
</comment>
<evidence type="ECO:0000256" key="3">
    <source>
        <dbReference type="RuleBase" id="RU367048"/>
    </source>
</evidence>
<dbReference type="EMBL" id="JANBOI010000009">
    <property type="protein sequence ID" value="KAJ1735860.1"/>
    <property type="molecule type" value="Genomic_DNA"/>
</dbReference>
<dbReference type="PRINTS" id="PR01546">
    <property type="entry name" value="YEAST73DUF"/>
</dbReference>
<dbReference type="InterPro" id="IPR004353">
    <property type="entry name" value="Mon1"/>
</dbReference>
<keyword evidence="3" id="KW-0967">Endosome</keyword>
<dbReference type="Pfam" id="PF19038">
    <property type="entry name" value="Fuz_longin_3"/>
    <property type="match status" value="1"/>
</dbReference>
<evidence type="ECO:0000313" key="8">
    <source>
        <dbReference type="EMBL" id="KAJ1735860.1"/>
    </source>
</evidence>
<keyword evidence="3" id="KW-0472">Membrane</keyword>
<name>A0A9W8D1R1_9FUNG</name>
<evidence type="ECO:0000256" key="2">
    <source>
        <dbReference type="ARBA" id="ARBA00018132"/>
    </source>
</evidence>
<dbReference type="AlphaFoldDB" id="A0A9W8D1R1"/>
<gene>
    <name evidence="8" type="primary">MON1</name>
    <name evidence="8" type="ORF">LPJ61_000304</name>
</gene>
<organism evidence="8 9">
    <name type="scientific">Coemansia biformis</name>
    <dbReference type="NCBI Taxonomy" id="1286918"/>
    <lineage>
        <taxon>Eukaryota</taxon>
        <taxon>Fungi</taxon>
        <taxon>Fungi incertae sedis</taxon>
        <taxon>Zoopagomycota</taxon>
        <taxon>Kickxellomycotina</taxon>
        <taxon>Kickxellomycetes</taxon>
        <taxon>Kickxellales</taxon>
        <taxon>Kickxellaceae</taxon>
        <taxon>Coemansia</taxon>
    </lineage>
</organism>
<dbReference type="GO" id="GO:0000329">
    <property type="term" value="C:fungal-type vacuole membrane"/>
    <property type="evidence" value="ECO:0007669"/>
    <property type="project" value="TreeGrafter"/>
</dbReference>
<keyword evidence="3" id="KW-0926">Vacuole</keyword>
<dbReference type="GO" id="GO:0035658">
    <property type="term" value="C:Mon1-Ccz1 complex"/>
    <property type="evidence" value="ECO:0007669"/>
    <property type="project" value="TreeGrafter"/>
</dbReference>
<keyword evidence="3" id="KW-0813">Transport</keyword>
<evidence type="ECO:0000256" key="4">
    <source>
        <dbReference type="SAM" id="MobiDB-lite"/>
    </source>
</evidence>
<keyword evidence="3" id="KW-0072">Autophagy</keyword>
<evidence type="ECO:0000313" key="9">
    <source>
        <dbReference type="Proteomes" id="UP001143981"/>
    </source>
</evidence>
<dbReference type="GO" id="GO:0006914">
    <property type="term" value="P:autophagy"/>
    <property type="evidence" value="ECO:0007669"/>
    <property type="project" value="UniProtKB-UniRule"/>
</dbReference>
<dbReference type="PANTHER" id="PTHR13027:SF7">
    <property type="entry name" value="VACUOLAR FUSION PROTEIN MON1 HOMOLOG"/>
    <property type="match status" value="1"/>
</dbReference>
<evidence type="ECO:0000256" key="1">
    <source>
        <dbReference type="ARBA" id="ARBA00004380"/>
    </source>
</evidence>
<keyword evidence="9" id="KW-1185">Reference proteome</keyword>
<dbReference type="GO" id="GO:0006623">
    <property type="term" value="P:protein targeting to vacuole"/>
    <property type="evidence" value="ECO:0007669"/>
    <property type="project" value="UniProtKB-UniRule"/>
</dbReference>
<dbReference type="PANTHER" id="PTHR13027">
    <property type="entry name" value="SAND PROTEIN-RELATED"/>
    <property type="match status" value="1"/>
</dbReference>
<feature type="region of interest" description="Disordered" evidence="4">
    <location>
        <begin position="1"/>
        <end position="26"/>
    </location>
</feature>
<comment type="similarity">
    <text evidence="3">Belongs to the MON1/SAND family.</text>
</comment>
<dbReference type="Proteomes" id="UP001143981">
    <property type="component" value="Unassembled WGS sequence"/>
</dbReference>
<comment type="caution">
    <text evidence="8">The sequence shown here is derived from an EMBL/GenBank/DDBJ whole genome shotgun (WGS) entry which is preliminary data.</text>
</comment>
<feature type="domain" description="FUZ/MON1/HPS1 second Longin" evidence="6">
    <location>
        <begin position="201"/>
        <end position="295"/>
    </location>
</feature>
<dbReference type="InterPro" id="IPR043970">
    <property type="entry name" value="FUZ/MON1/HPS1_longin_3"/>
</dbReference>
<dbReference type="GO" id="GO:0032585">
    <property type="term" value="C:multivesicular body membrane"/>
    <property type="evidence" value="ECO:0007669"/>
    <property type="project" value="UniProtKB-SubCell"/>
</dbReference>
<accession>A0A9W8D1R1</accession>
<sequence length="437" mass="49233">MDDGQGGRAERTAAVAQDEPDKPSAVQVDGLCSADWQSHGRHFLVLSSAGKPIYTRHGDEAQLSMLMSAVQAIISSFSDMSDPVRSMSAGSRTIVFYTSGPLYLLAVSDRDDPEELLRNELQLVHSQIVSILTLAQLTKIFEQRSNFDLRQLLGGTEGIIDQLVDRLDVDLGFALGSLDTLWMRYSLRERVGKVLLSRRPKSLLYAMVVSDMKLVTLLRPRKHSLHPSDLHLLFSMVASRVFASGEHWTPVCFPRFNDQGFLHVYISYIAAGVALVLVSADRDSFFAMTQCRERVCDDLAADDLVQRLADAAAQRALHPRELGVPGLLQLYYRHKTLVQHFGTRFEDAVDDAQMRRIINTYKRLRLHMTKGGQKPLRIIYYRCATDTVLAWQSSTFELYAAVAPSMDVKSMIRLVNTVLEWIDKEEDHLFVVNPPSY</sequence>
<proteinExistence type="inferred from homology"/>
<dbReference type="InterPro" id="IPR043972">
    <property type="entry name" value="FUZ/MON1/HPS1_longin_1"/>
</dbReference>
<evidence type="ECO:0000259" key="7">
    <source>
        <dbReference type="Pfam" id="PF19038"/>
    </source>
</evidence>
<keyword evidence="3" id="KW-0653">Protein transport</keyword>
<comment type="function">
    <text evidence="3">Required for multiple vacuole delivery pathways including the cytoplasm to vacuole transport (Cvt), autophagy, pexophagy and endocytosis.</text>
</comment>
<feature type="domain" description="FUZ/MON1/HPS1 first Longin" evidence="5">
    <location>
        <begin position="41"/>
        <end position="163"/>
    </location>
</feature>
<feature type="domain" description="FUZ/MON1/HPS1 third Longin" evidence="7">
    <location>
        <begin position="327"/>
        <end position="426"/>
    </location>
</feature>